<reference evidence="1" key="2">
    <citation type="submission" date="2021-02" db="EMBL/GenBank/DDBJ databases">
        <authorList>
            <person name="Kimball J.A."/>
            <person name="Haas M.W."/>
            <person name="Macchietto M."/>
            <person name="Kono T."/>
            <person name="Duquette J."/>
            <person name="Shao M."/>
        </authorList>
    </citation>
    <scope>NUCLEOTIDE SEQUENCE</scope>
    <source>
        <tissue evidence="1">Fresh leaf tissue</tissue>
    </source>
</reference>
<gene>
    <name evidence="1" type="ORF">GUJ93_ZPchr0001g30269</name>
</gene>
<protein>
    <submittedName>
        <fullName evidence="1">Uncharacterized protein</fullName>
    </submittedName>
</protein>
<keyword evidence="2" id="KW-1185">Reference proteome</keyword>
<name>A0A8J5RQR8_ZIZPA</name>
<sequence length="125" mass="13722">MSDRGRLEGEGWPRDTRSTMARLEAVDQSGEACKAPLLLKSPPCTPPQAQITSPAVVELTSSQDHEPCRRRALMRPVARVDVHVDLTHMPLKLLLPVATAPEVLDLLPLSVLPSYLVLPSRKSLQ</sequence>
<dbReference type="EMBL" id="JAAALK010000288">
    <property type="protein sequence ID" value="KAG8054192.1"/>
    <property type="molecule type" value="Genomic_DNA"/>
</dbReference>
<accession>A0A8J5RQR8</accession>
<organism evidence="1 2">
    <name type="scientific">Zizania palustris</name>
    <name type="common">Northern wild rice</name>
    <dbReference type="NCBI Taxonomy" id="103762"/>
    <lineage>
        <taxon>Eukaryota</taxon>
        <taxon>Viridiplantae</taxon>
        <taxon>Streptophyta</taxon>
        <taxon>Embryophyta</taxon>
        <taxon>Tracheophyta</taxon>
        <taxon>Spermatophyta</taxon>
        <taxon>Magnoliopsida</taxon>
        <taxon>Liliopsida</taxon>
        <taxon>Poales</taxon>
        <taxon>Poaceae</taxon>
        <taxon>BOP clade</taxon>
        <taxon>Oryzoideae</taxon>
        <taxon>Oryzeae</taxon>
        <taxon>Zizaniinae</taxon>
        <taxon>Zizania</taxon>
    </lineage>
</organism>
<evidence type="ECO:0000313" key="2">
    <source>
        <dbReference type="Proteomes" id="UP000729402"/>
    </source>
</evidence>
<comment type="caution">
    <text evidence="1">The sequence shown here is derived from an EMBL/GenBank/DDBJ whole genome shotgun (WGS) entry which is preliminary data.</text>
</comment>
<reference evidence="1" key="1">
    <citation type="journal article" date="2021" name="bioRxiv">
        <title>Whole Genome Assembly and Annotation of Northern Wild Rice, Zizania palustris L., Supports a Whole Genome Duplication in the Zizania Genus.</title>
        <authorList>
            <person name="Haas M."/>
            <person name="Kono T."/>
            <person name="Macchietto M."/>
            <person name="Millas R."/>
            <person name="McGilp L."/>
            <person name="Shao M."/>
            <person name="Duquette J."/>
            <person name="Hirsch C.N."/>
            <person name="Kimball J."/>
        </authorList>
    </citation>
    <scope>NUCLEOTIDE SEQUENCE</scope>
    <source>
        <tissue evidence="1">Fresh leaf tissue</tissue>
    </source>
</reference>
<evidence type="ECO:0000313" key="1">
    <source>
        <dbReference type="EMBL" id="KAG8054192.1"/>
    </source>
</evidence>
<dbReference type="AlphaFoldDB" id="A0A8J5RQR8"/>
<proteinExistence type="predicted"/>
<dbReference type="Proteomes" id="UP000729402">
    <property type="component" value="Unassembled WGS sequence"/>
</dbReference>